<dbReference type="GO" id="GO:0004792">
    <property type="term" value="F:thiosulfate-cyanide sulfurtransferase activity"/>
    <property type="evidence" value="ECO:0007669"/>
    <property type="project" value="TreeGrafter"/>
</dbReference>
<keyword evidence="4" id="KW-1133">Transmembrane helix</keyword>
<evidence type="ECO:0000313" key="6">
    <source>
        <dbReference type="EMBL" id="SVB97539.1"/>
    </source>
</evidence>
<evidence type="ECO:0000259" key="5">
    <source>
        <dbReference type="Pfam" id="PF00899"/>
    </source>
</evidence>
<dbReference type="Pfam" id="PF00899">
    <property type="entry name" value="ThiF"/>
    <property type="match status" value="1"/>
</dbReference>
<dbReference type="GO" id="GO:0005737">
    <property type="term" value="C:cytoplasm"/>
    <property type="evidence" value="ECO:0007669"/>
    <property type="project" value="TreeGrafter"/>
</dbReference>
<keyword evidence="4" id="KW-0812">Transmembrane</keyword>
<evidence type="ECO:0000256" key="2">
    <source>
        <dbReference type="ARBA" id="ARBA00022741"/>
    </source>
</evidence>
<keyword evidence="1" id="KW-0808">Transferase</keyword>
<dbReference type="GO" id="GO:0005524">
    <property type="term" value="F:ATP binding"/>
    <property type="evidence" value="ECO:0007669"/>
    <property type="project" value="UniProtKB-KW"/>
</dbReference>
<evidence type="ECO:0000256" key="4">
    <source>
        <dbReference type="SAM" id="Phobius"/>
    </source>
</evidence>
<evidence type="ECO:0000256" key="1">
    <source>
        <dbReference type="ARBA" id="ARBA00022679"/>
    </source>
</evidence>
<name>A0A382IE43_9ZZZZ</name>
<keyword evidence="2" id="KW-0547">Nucleotide-binding</keyword>
<dbReference type="PANTHER" id="PTHR10953:SF102">
    <property type="entry name" value="ADENYLYLTRANSFERASE AND SULFURTRANSFERASE MOCS3"/>
    <property type="match status" value="1"/>
</dbReference>
<keyword evidence="4" id="KW-0472">Membrane</keyword>
<dbReference type="GO" id="GO:0008641">
    <property type="term" value="F:ubiquitin-like modifier activating enzyme activity"/>
    <property type="evidence" value="ECO:0007669"/>
    <property type="project" value="InterPro"/>
</dbReference>
<dbReference type="EMBL" id="UINC01066631">
    <property type="protein sequence ID" value="SVB97539.1"/>
    <property type="molecule type" value="Genomic_DNA"/>
</dbReference>
<dbReference type="SUPFAM" id="SSF69572">
    <property type="entry name" value="Activating enzymes of the ubiquitin-like proteins"/>
    <property type="match status" value="1"/>
</dbReference>
<dbReference type="CDD" id="cd00757">
    <property type="entry name" value="ThiF_MoeB_HesA_family"/>
    <property type="match status" value="1"/>
</dbReference>
<sequence length="254" mass="28325">MKFTKKQIDRYSRQIILKKVGVIGQKKLLKSSVLIVGAGGLGSPIAIYLTALGIGKIGIVDKDNVEISNLSRQIIFETNDVNKNKSSAAISKLKKINPDIQFKSFNKNLTITNINQIAKKFDLIVDGSDNFRTRFLINDYCLKNKKILVSGAISKFDGQVYTFNFSKKKSPCLRCFIPRMPRNPDIDNCEYEGVLGPLAGIIGSIQANEAVKEILGIGNSLCGHILIIDALKLTFRKVKLNKRSDCYCHEKKQK</sequence>
<dbReference type="Gene3D" id="3.40.50.720">
    <property type="entry name" value="NAD(P)-binding Rossmann-like Domain"/>
    <property type="match status" value="1"/>
</dbReference>
<feature type="transmembrane region" description="Helical" evidence="4">
    <location>
        <begin position="33"/>
        <end position="54"/>
    </location>
</feature>
<dbReference type="FunFam" id="3.40.50.720:FF:000033">
    <property type="entry name" value="Adenylyltransferase and sulfurtransferase MOCS3"/>
    <property type="match status" value="1"/>
</dbReference>
<dbReference type="InterPro" id="IPR035985">
    <property type="entry name" value="Ubiquitin-activating_enz"/>
</dbReference>
<dbReference type="AlphaFoldDB" id="A0A382IE43"/>
<dbReference type="InterPro" id="IPR045886">
    <property type="entry name" value="ThiF/MoeB/HesA"/>
</dbReference>
<accession>A0A382IE43</accession>
<dbReference type="PANTHER" id="PTHR10953">
    <property type="entry name" value="UBIQUITIN-ACTIVATING ENZYME E1"/>
    <property type="match status" value="1"/>
</dbReference>
<dbReference type="GO" id="GO:0016779">
    <property type="term" value="F:nucleotidyltransferase activity"/>
    <property type="evidence" value="ECO:0007669"/>
    <property type="project" value="TreeGrafter"/>
</dbReference>
<feature type="domain" description="THIF-type NAD/FAD binding fold" evidence="5">
    <location>
        <begin position="11"/>
        <end position="247"/>
    </location>
</feature>
<keyword evidence="3" id="KW-0067">ATP-binding</keyword>
<reference evidence="6" key="1">
    <citation type="submission" date="2018-05" db="EMBL/GenBank/DDBJ databases">
        <authorList>
            <person name="Lanie J.A."/>
            <person name="Ng W.-L."/>
            <person name="Kazmierczak K.M."/>
            <person name="Andrzejewski T.M."/>
            <person name="Davidsen T.M."/>
            <person name="Wayne K.J."/>
            <person name="Tettelin H."/>
            <person name="Glass J.I."/>
            <person name="Rusch D."/>
            <person name="Podicherti R."/>
            <person name="Tsui H.-C.T."/>
            <person name="Winkler M.E."/>
        </authorList>
    </citation>
    <scope>NUCLEOTIDE SEQUENCE</scope>
</reference>
<dbReference type="InterPro" id="IPR000594">
    <property type="entry name" value="ThiF_NAD_FAD-bd"/>
</dbReference>
<dbReference type="NCBIfam" id="NF004281">
    <property type="entry name" value="PRK05690.1"/>
    <property type="match status" value="1"/>
</dbReference>
<protein>
    <recommendedName>
        <fullName evidence="5">THIF-type NAD/FAD binding fold domain-containing protein</fullName>
    </recommendedName>
</protein>
<organism evidence="6">
    <name type="scientific">marine metagenome</name>
    <dbReference type="NCBI Taxonomy" id="408172"/>
    <lineage>
        <taxon>unclassified sequences</taxon>
        <taxon>metagenomes</taxon>
        <taxon>ecological metagenomes</taxon>
    </lineage>
</organism>
<proteinExistence type="predicted"/>
<gene>
    <name evidence="6" type="ORF">METZ01_LOCUS250393</name>
</gene>
<evidence type="ECO:0000256" key="3">
    <source>
        <dbReference type="ARBA" id="ARBA00022840"/>
    </source>
</evidence>